<dbReference type="KEGG" id="ipu:108264300"/>
<feature type="domain" description="F-box" evidence="2">
    <location>
        <begin position="95"/>
        <end position="141"/>
    </location>
</feature>
<sequence>MATNMASLLPELLFETSGQAPAPSKDFFQLDVTKTQVIWRWWKISLHVKLQSTLPGEMKQSHKEFLNDERLQKQVGMVLGSQLLEYTLGLCEGRFDYLERLPDKLLLRFLSYMSYQDICHLRQTSRRFRKLCDSNEFWEQEVRRCGDDITPEIEMLAKKFGWRRIYITFYHSKAQLGSEKDIPMGMGEDEGKDEPHESL</sequence>
<keyword evidence="3" id="KW-1185">Reference proteome</keyword>
<dbReference type="STRING" id="7998.ENSIPUP00000001853"/>
<dbReference type="Gene3D" id="1.20.1280.50">
    <property type="match status" value="1"/>
</dbReference>
<reference evidence="4" key="2">
    <citation type="submission" date="2025-08" db="UniProtKB">
        <authorList>
            <consortium name="RefSeq"/>
        </authorList>
    </citation>
    <scope>IDENTIFICATION</scope>
    <source>
        <tissue evidence="4">Blood</tissue>
    </source>
</reference>
<gene>
    <name evidence="4" type="primary">fbxo36a</name>
</gene>
<evidence type="ECO:0000313" key="3">
    <source>
        <dbReference type="Proteomes" id="UP000221080"/>
    </source>
</evidence>
<proteinExistence type="predicted"/>
<dbReference type="RefSeq" id="XP_017321199.2">
    <property type="nucleotide sequence ID" value="XM_017465710.3"/>
</dbReference>
<evidence type="ECO:0000313" key="4">
    <source>
        <dbReference type="RefSeq" id="XP_017321199.2"/>
    </source>
</evidence>
<dbReference type="InterPro" id="IPR036047">
    <property type="entry name" value="F-box-like_dom_sf"/>
</dbReference>
<organism evidence="3 4">
    <name type="scientific">Ictalurus punctatus</name>
    <name type="common">Channel catfish</name>
    <name type="synonym">Silurus punctatus</name>
    <dbReference type="NCBI Taxonomy" id="7998"/>
    <lineage>
        <taxon>Eukaryota</taxon>
        <taxon>Metazoa</taxon>
        <taxon>Chordata</taxon>
        <taxon>Craniata</taxon>
        <taxon>Vertebrata</taxon>
        <taxon>Euteleostomi</taxon>
        <taxon>Actinopterygii</taxon>
        <taxon>Neopterygii</taxon>
        <taxon>Teleostei</taxon>
        <taxon>Ostariophysi</taxon>
        <taxon>Siluriformes</taxon>
        <taxon>Ictaluridae</taxon>
        <taxon>Ictalurus</taxon>
    </lineage>
</organism>
<dbReference type="GeneID" id="108264300"/>
<dbReference type="SUPFAM" id="SSF81383">
    <property type="entry name" value="F-box domain"/>
    <property type="match status" value="1"/>
</dbReference>
<dbReference type="CTD" id="767780"/>
<dbReference type="AlphaFoldDB" id="A0A2D0QSC9"/>
<feature type="region of interest" description="Disordered" evidence="1">
    <location>
        <begin position="180"/>
        <end position="199"/>
    </location>
</feature>
<protein>
    <submittedName>
        <fullName evidence="4">F-box only protein 36 isoform X1</fullName>
    </submittedName>
</protein>
<accession>A0A2D0QSC9</accession>
<evidence type="ECO:0000256" key="1">
    <source>
        <dbReference type="SAM" id="MobiDB-lite"/>
    </source>
</evidence>
<name>A0A2D0QSC9_ICTPU</name>
<dbReference type="Pfam" id="PF00646">
    <property type="entry name" value="F-box"/>
    <property type="match status" value="1"/>
</dbReference>
<dbReference type="InterPro" id="IPR001810">
    <property type="entry name" value="F-box_dom"/>
</dbReference>
<dbReference type="SMART" id="SM00256">
    <property type="entry name" value="FBOX"/>
    <property type="match status" value="1"/>
</dbReference>
<dbReference type="OrthoDB" id="3219396at2759"/>
<dbReference type="Proteomes" id="UP000221080">
    <property type="component" value="Chromosome 4"/>
</dbReference>
<dbReference type="PROSITE" id="PS50181">
    <property type="entry name" value="FBOX"/>
    <property type="match status" value="1"/>
</dbReference>
<evidence type="ECO:0000259" key="2">
    <source>
        <dbReference type="PROSITE" id="PS50181"/>
    </source>
</evidence>
<reference evidence="3" key="1">
    <citation type="journal article" date="2016" name="Nat. Commun.">
        <title>The channel catfish genome sequence provides insights into the evolution of scale formation in teleosts.</title>
        <authorList>
            <person name="Liu Z."/>
            <person name="Liu S."/>
            <person name="Yao J."/>
            <person name="Bao L."/>
            <person name="Zhang J."/>
            <person name="Li Y."/>
            <person name="Jiang C."/>
            <person name="Sun L."/>
            <person name="Wang R."/>
            <person name="Zhang Y."/>
            <person name="Zhou T."/>
            <person name="Zeng Q."/>
            <person name="Fu Q."/>
            <person name="Gao S."/>
            <person name="Li N."/>
            <person name="Koren S."/>
            <person name="Jiang Y."/>
            <person name="Zimin A."/>
            <person name="Xu P."/>
            <person name="Phillippy A.M."/>
            <person name="Geng X."/>
            <person name="Song L."/>
            <person name="Sun F."/>
            <person name="Li C."/>
            <person name="Wang X."/>
            <person name="Chen A."/>
            <person name="Jin Y."/>
            <person name="Yuan Z."/>
            <person name="Yang Y."/>
            <person name="Tan S."/>
            <person name="Peatman E."/>
            <person name="Lu J."/>
            <person name="Qin Z."/>
            <person name="Dunham R."/>
            <person name="Li Z."/>
            <person name="Sonstegard T."/>
            <person name="Feng J."/>
            <person name="Danzmann R.G."/>
            <person name="Schroeder S."/>
            <person name="Scheffler B."/>
            <person name="Duke M.V."/>
            <person name="Ballard L."/>
            <person name="Kucuktas H."/>
            <person name="Kaltenboeck L."/>
            <person name="Liu H."/>
            <person name="Armbruster J."/>
            <person name="Xie Y."/>
            <person name="Kirby M.L."/>
            <person name="Tian Y."/>
            <person name="Flanagan M.E."/>
            <person name="Mu W."/>
            <person name="Waldbieser G.C."/>
        </authorList>
    </citation>
    <scope>NUCLEOTIDE SEQUENCE [LARGE SCALE GENOMIC DNA]</scope>
    <source>
        <strain evidence="3">SDA103</strain>
    </source>
</reference>